<protein>
    <submittedName>
        <fullName evidence="3">Chromosome 18 open reading frame 63</fullName>
    </submittedName>
</protein>
<feature type="region of interest" description="Disordered" evidence="1">
    <location>
        <begin position="528"/>
        <end position="559"/>
    </location>
</feature>
<feature type="domain" description="DUF4708" evidence="2">
    <location>
        <begin position="7"/>
        <end position="275"/>
    </location>
</feature>
<reference evidence="3" key="2">
    <citation type="submission" date="2025-09" db="UniProtKB">
        <authorList>
            <consortium name="Ensembl"/>
        </authorList>
    </citation>
    <scope>IDENTIFICATION</scope>
</reference>
<evidence type="ECO:0000313" key="4">
    <source>
        <dbReference type="Proteomes" id="UP000694541"/>
    </source>
</evidence>
<dbReference type="Proteomes" id="UP000694541">
    <property type="component" value="Unplaced"/>
</dbReference>
<organism evidence="3 4">
    <name type="scientific">Accipiter nisus</name>
    <name type="common">Eurasian sparrowhawk</name>
    <dbReference type="NCBI Taxonomy" id="211598"/>
    <lineage>
        <taxon>Eukaryota</taxon>
        <taxon>Metazoa</taxon>
        <taxon>Chordata</taxon>
        <taxon>Craniata</taxon>
        <taxon>Vertebrata</taxon>
        <taxon>Euteleostomi</taxon>
        <taxon>Archelosauria</taxon>
        <taxon>Archosauria</taxon>
        <taxon>Dinosauria</taxon>
        <taxon>Saurischia</taxon>
        <taxon>Theropoda</taxon>
        <taxon>Coelurosauria</taxon>
        <taxon>Aves</taxon>
        <taxon>Neognathae</taxon>
        <taxon>Neoaves</taxon>
        <taxon>Telluraves</taxon>
        <taxon>Accipitrimorphae</taxon>
        <taxon>Accipitriformes</taxon>
        <taxon>Accipitridae</taxon>
        <taxon>Accipitrinae</taxon>
        <taxon>Accipiter</taxon>
    </lineage>
</organism>
<dbReference type="Ensembl" id="ENSANIT00000026373.1">
    <property type="protein sequence ID" value="ENSANIP00000025523.1"/>
    <property type="gene ID" value="ENSANIG00000017202.1"/>
</dbReference>
<evidence type="ECO:0000256" key="1">
    <source>
        <dbReference type="SAM" id="MobiDB-lite"/>
    </source>
</evidence>
<dbReference type="PANTHER" id="PTHR28495:SF1">
    <property type="entry name" value="GENE, 17266-RELATED"/>
    <property type="match status" value="1"/>
</dbReference>
<accession>A0A8B9NPQ3</accession>
<dbReference type="InterPro" id="IPR031643">
    <property type="entry name" value="DUF4708"/>
</dbReference>
<dbReference type="Pfam" id="PF15813">
    <property type="entry name" value="DUF4708"/>
    <property type="match status" value="1"/>
</dbReference>
<proteinExistence type="predicted"/>
<name>A0A8B9NPQ3_9AVES</name>
<feature type="compositionally biased region" description="Polar residues" evidence="1">
    <location>
        <begin position="528"/>
        <end position="545"/>
    </location>
</feature>
<dbReference type="AlphaFoldDB" id="A0A8B9NPQ3"/>
<sequence>MNDTRPQSLFFVSLPELQKLCATTVTLSSQIPETETRNTQIKICRQLLFLHQDILSAPVIGTLNQLSVVMAIPFYKSGICQTYIEKQGATLQAPQIVSPAVLQTCLSYTLTARLAPRWNKAGHLLVQVQNRALRFGFILVIDLNVSERQLCISVEPCSIRLPPPELGDFDISANTLKLFDSNENTVIHQHSILSNWCYVLPSMKMGQIINISHIIPPESPFRSYKEFQIHWKNLYGYILPEDLEETKIYFSVYFKPIGERYPLSCIRSQPVQYFPRTDSENVLNSFLSDMKHNLSHICGFPVKLTSKALYATQELFRAPVREIKSKHMKLADEMVCVVSLTQAPPRKQTLPRISSPCSMENSHWMERLFKEPETHTFPSSCKDTEKVSIGATEKSVNNGQIPELPELPVVKSLGMPVNSAFELPPKKVSKIIPIFKGKLMQMNGKPTNQMNGKKREHAERHSPIKIMGVSSSMLNVCKSSITQVYKPVQNISVKNPTHSSVLQVMNAKTYAKHGIPVFQWKTESGGQMTNSDFSDNSTLGGNSSEVNHKKANPPSFLKNVGSVQNTTQVLEKQHQSKKVHLQICKLDNEMTNSSLSQQQTKRSNEGIELNIHESVLNGTVCISKNEENKAACHSKFYISKTTSHHSNFENTSLITISLKAQVATGKIPSGHKEKISSE</sequence>
<evidence type="ECO:0000313" key="3">
    <source>
        <dbReference type="Ensembl" id="ENSANIP00000025523.1"/>
    </source>
</evidence>
<reference evidence="3" key="1">
    <citation type="submission" date="2025-08" db="UniProtKB">
        <authorList>
            <consortium name="Ensembl"/>
        </authorList>
    </citation>
    <scope>IDENTIFICATION</scope>
</reference>
<dbReference type="PANTHER" id="PTHR28495">
    <property type="entry name" value="HYPOTHETICAL PROTEIN LOC100359752"/>
    <property type="match status" value="1"/>
</dbReference>
<evidence type="ECO:0000259" key="2">
    <source>
        <dbReference type="Pfam" id="PF15813"/>
    </source>
</evidence>
<keyword evidence="4" id="KW-1185">Reference proteome</keyword>